<protein>
    <submittedName>
        <fullName evidence="1">Uncharacterized protein</fullName>
    </submittedName>
</protein>
<evidence type="ECO:0000313" key="1">
    <source>
        <dbReference type="EMBL" id="KAK1596045.1"/>
    </source>
</evidence>
<comment type="caution">
    <text evidence="1">The sequence shown here is derived from an EMBL/GenBank/DDBJ whole genome shotgun (WGS) entry which is preliminary data.</text>
</comment>
<organism evidence="1 2">
    <name type="scientific">Colletotrichum navitas</name>
    <dbReference type="NCBI Taxonomy" id="681940"/>
    <lineage>
        <taxon>Eukaryota</taxon>
        <taxon>Fungi</taxon>
        <taxon>Dikarya</taxon>
        <taxon>Ascomycota</taxon>
        <taxon>Pezizomycotina</taxon>
        <taxon>Sordariomycetes</taxon>
        <taxon>Hypocreomycetidae</taxon>
        <taxon>Glomerellales</taxon>
        <taxon>Glomerellaceae</taxon>
        <taxon>Colletotrichum</taxon>
        <taxon>Colletotrichum graminicola species complex</taxon>
    </lineage>
</organism>
<evidence type="ECO:0000313" key="2">
    <source>
        <dbReference type="Proteomes" id="UP001230504"/>
    </source>
</evidence>
<keyword evidence="2" id="KW-1185">Reference proteome</keyword>
<gene>
    <name evidence="1" type="ORF">LY79DRAFT_76249</name>
</gene>
<dbReference type="RefSeq" id="XP_060416964.1">
    <property type="nucleotide sequence ID" value="XM_060565111.1"/>
</dbReference>
<reference evidence="1" key="1">
    <citation type="submission" date="2021-06" db="EMBL/GenBank/DDBJ databases">
        <title>Comparative genomics, transcriptomics and evolutionary studies reveal genomic signatures of adaptation to plant cell wall in hemibiotrophic fungi.</title>
        <authorList>
            <consortium name="DOE Joint Genome Institute"/>
            <person name="Baroncelli R."/>
            <person name="Diaz J.F."/>
            <person name="Benocci T."/>
            <person name="Peng M."/>
            <person name="Battaglia E."/>
            <person name="Haridas S."/>
            <person name="Andreopoulos W."/>
            <person name="Labutti K."/>
            <person name="Pangilinan J."/>
            <person name="Floch G.L."/>
            <person name="Makela M.R."/>
            <person name="Henrissat B."/>
            <person name="Grigoriev I.V."/>
            <person name="Crouch J.A."/>
            <person name="De Vries R.P."/>
            <person name="Sukno S.A."/>
            <person name="Thon M.R."/>
        </authorList>
    </citation>
    <scope>NUCLEOTIDE SEQUENCE</scope>
    <source>
        <strain evidence="1">CBS 125086</strain>
    </source>
</reference>
<name>A0AAD8V927_9PEZI</name>
<dbReference type="GeneID" id="85449351"/>
<dbReference type="Proteomes" id="UP001230504">
    <property type="component" value="Unassembled WGS sequence"/>
</dbReference>
<sequence>MGSLHPFHVVARAAAFRRWRAATWSENHRCVYGKDMMEKHAPGKVIAAEGQQGVVAQNAQQTHNWLRRKACASAMPLVLRCCNADKPKRTTQGNGHLSRGRLVPSKSLDACDCGLGSRQRGRRTSKLCCPDGVNWCNGVGLRLLIERGHA</sequence>
<proteinExistence type="predicted"/>
<accession>A0AAD8V927</accession>
<dbReference type="EMBL" id="JAHLJV010000013">
    <property type="protein sequence ID" value="KAK1596045.1"/>
    <property type="molecule type" value="Genomic_DNA"/>
</dbReference>
<dbReference type="AlphaFoldDB" id="A0AAD8V927"/>